<organism evidence="2 3">
    <name type="scientific">Prauserella isguenensis</name>
    <dbReference type="NCBI Taxonomy" id="1470180"/>
    <lineage>
        <taxon>Bacteria</taxon>
        <taxon>Bacillati</taxon>
        <taxon>Actinomycetota</taxon>
        <taxon>Actinomycetes</taxon>
        <taxon>Pseudonocardiales</taxon>
        <taxon>Pseudonocardiaceae</taxon>
        <taxon>Prauserella</taxon>
    </lineage>
</organism>
<feature type="region of interest" description="Disordered" evidence="1">
    <location>
        <begin position="1"/>
        <end position="63"/>
    </location>
</feature>
<comment type="caution">
    <text evidence="2">The sequence shown here is derived from an EMBL/GenBank/DDBJ whole genome shotgun (WGS) entry which is preliminary data.</text>
</comment>
<dbReference type="InterPro" id="IPR045522">
    <property type="entry name" value="DUF6474"/>
</dbReference>
<name>A0A839RWY5_9PSEU</name>
<accession>A0A839RWY5</accession>
<gene>
    <name evidence="2" type="ORF">FHS23_000559</name>
</gene>
<protein>
    <submittedName>
        <fullName evidence="2">Uncharacterized protein</fullName>
    </submittedName>
</protein>
<feature type="compositionally biased region" description="Basic residues" evidence="1">
    <location>
        <begin position="34"/>
        <end position="50"/>
    </location>
</feature>
<dbReference type="Pfam" id="PF20079">
    <property type="entry name" value="DUF6474"/>
    <property type="match status" value="1"/>
</dbReference>
<reference evidence="2 3" key="1">
    <citation type="submission" date="2020-08" db="EMBL/GenBank/DDBJ databases">
        <title>Genomic Encyclopedia of Type Strains, Phase III (KMG-III): the genomes of soil and plant-associated and newly described type strains.</title>
        <authorList>
            <person name="Whitman W."/>
        </authorList>
    </citation>
    <scope>NUCLEOTIDE SEQUENCE [LARGE SCALE GENOMIC DNA]</scope>
    <source>
        <strain evidence="2 3">CECT 8577</strain>
    </source>
</reference>
<evidence type="ECO:0000313" key="3">
    <source>
        <dbReference type="Proteomes" id="UP000550714"/>
    </source>
</evidence>
<sequence>MARTSRNTGHEDDVLSEPSEPSTFPDVSESAPAKSKKAAKKERKAAKKAAKSGEHESGLTPQKAKNAVKVAKIVIPAVGPALVPLAVRAAGTVREAYDRYQARKIGVPVEQLSEYSGHGGGLLARIAGAADGLAELRRAPQVTDDDVSFAQHAQGTLEQLTASVRAAEHMPSTRRKAAHKAIASELDNLESELLRRLGVA</sequence>
<keyword evidence="3" id="KW-1185">Reference proteome</keyword>
<evidence type="ECO:0000256" key="1">
    <source>
        <dbReference type="SAM" id="MobiDB-lite"/>
    </source>
</evidence>
<dbReference type="AlphaFoldDB" id="A0A839RWY5"/>
<dbReference type="EMBL" id="JACHWU010000001">
    <property type="protein sequence ID" value="MBB3049564.1"/>
    <property type="molecule type" value="Genomic_DNA"/>
</dbReference>
<evidence type="ECO:0000313" key="2">
    <source>
        <dbReference type="EMBL" id="MBB3049564.1"/>
    </source>
</evidence>
<dbReference type="Proteomes" id="UP000550714">
    <property type="component" value="Unassembled WGS sequence"/>
</dbReference>
<dbReference type="RefSeq" id="WP_221218935.1">
    <property type="nucleotide sequence ID" value="NZ_JACHWU010000001.1"/>
</dbReference>
<proteinExistence type="predicted"/>